<evidence type="ECO:0000313" key="2">
    <source>
        <dbReference type="EMBL" id="SSX33637.1"/>
    </source>
</evidence>
<proteinExistence type="predicted"/>
<accession>A0A336LKD1</accession>
<organism evidence="1">
    <name type="scientific">Culicoides sonorensis</name>
    <name type="common">Biting midge</name>
    <dbReference type="NCBI Taxonomy" id="179676"/>
    <lineage>
        <taxon>Eukaryota</taxon>
        <taxon>Metazoa</taxon>
        <taxon>Ecdysozoa</taxon>
        <taxon>Arthropoda</taxon>
        <taxon>Hexapoda</taxon>
        <taxon>Insecta</taxon>
        <taxon>Pterygota</taxon>
        <taxon>Neoptera</taxon>
        <taxon>Endopterygota</taxon>
        <taxon>Diptera</taxon>
        <taxon>Nematocera</taxon>
        <taxon>Chironomoidea</taxon>
        <taxon>Ceratopogonidae</taxon>
        <taxon>Ceratopogoninae</taxon>
        <taxon>Culicoides</taxon>
        <taxon>Monoculicoides</taxon>
    </lineage>
</organism>
<name>A0A336LKD1_CULSO</name>
<protein>
    <submittedName>
        <fullName evidence="1">CSON006718 protein</fullName>
    </submittedName>
</protein>
<evidence type="ECO:0000313" key="1">
    <source>
        <dbReference type="EMBL" id="SSX14222.1"/>
    </source>
</evidence>
<dbReference type="VEuPathDB" id="VectorBase:CSON006718"/>
<reference evidence="1" key="1">
    <citation type="submission" date="2018-04" db="EMBL/GenBank/DDBJ databases">
        <authorList>
            <person name="Go L.Y."/>
            <person name="Mitchell J.A."/>
        </authorList>
    </citation>
    <scope>NUCLEOTIDE SEQUENCE</scope>
    <source>
        <tissue evidence="1">Whole organism</tissue>
    </source>
</reference>
<sequence length="270" mass="31413">MGHIVIDIEEPCIENVKMLSNSQTIENTDNISLLKELEAEVYQNGFLAGYVLADLNLYQNVIGVQDHSACYLEDVKKFICQQYFDLIVQIEKTTKKILKVMEVLQYNESLNCNENRDQFLLLFYSIHKQLVMFDTQKLIENTVNMKNIGELQAVIKENLDDLVRKSFSINLMESKTNFIELVCISDCLPKICQNLIKFHRSHCKCENDGEFETENELEQIVLEYDKFKCSYSASISIDPSSELEPLRLTSKITLWDDCEVIVELKYNFRN</sequence>
<dbReference type="AlphaFoldDB" id="A0A336LKD1"/>
<reference evidence="2" key="2">
    <citation type="submission" date="2018-07" db="EMBL/GenBank/DDBJ databases">
        <authorList>
            <person name="Quirk P.G."/>
            <person name="Krulwich T.A."/>
        </authorList>
    </citation>
    <scope>NUCLEOTIDE SEQUENCE</scope>
</reference>
<dbReference type="EMBL" id="UFQT01002532">
    <property type="protein sequence ID" value="SSX33637.1"/>
    <property type="molecule type" value="Genomic_DNA"/>
</dbReference>
<dbReference type="EMBL" id="UFQS01002532">
    <property type="protein sequence ID" value="SSX14222.1"/>
    <property type="molecule type" value="Genomic_DNA"/>
</dbReference>
<gene>
    <name evidence="1" type="primary">CSON006718</name>
</gene>